<dbReference type="RefSeq" id="WP_153661393.1">
    <property type="nucleotide sequence ID" value="NZ_JAAIKR010000001.1"/>
</dbReference>
<keyword evidence="2" id="KW-0812">Transmembrane</keyword>
<dbReference type="InterPro" id="IPR050739">
    <property type="entry name" value="MFP"/>
</dbReference>
<evidence type="ECO:0000313" key="4">
    <source>
        <dbReference type="EMBL" id="MBR9726418.1"/>
    </source>
</evidence>
<dbReference type="EMBL" id="JAAIKR010000001">
    <property type="protein sequence ID" value="MBR9726418.1"/>
    <property type="molecule type" value="Genomic_DNA"/>
</dbReference>
<comment type="caution">
    <text evidence="4">The sequence shown here is derived from an EMBL/GenBank/DDBJ whole genome shotgun (WGS) entry which is preliminary data.</text>
</comment>
<feature type="transmembrane region" description="Helical" evidence="2">
    <location>
        <begin position="27"/>
        <end position="49"/>
    </location>
</feature>
<evidence type="ECO:0000259" key="3">
    <source>
        <dbReference type="Pfam" id="PF25917"/>
    </source>
</evidence>
<evidence type="ECO:0000313" key="5">
    <source>
        <dbReference type="Proteomes" id="UP000811844"/>
    </source>
</evidence>
<dbReference type="Gene3D" id="1.10.287.470">
    <property type="entry name" value="Helix hairpin bin"/>
    <property type="match status" value="1"/>
</dbReference>
<feature type="domain" description="Multidrug resistance protein MdtA-like barrel-sandwich hybrid" evidence="3">
    <location>
        <begin position="64"/>
        <end position="242"/>
    </location>
</feature>
<protein>
    <submittedName>
        <fullName evidence="4">HlyD family secretion protein</fullName>
    </submittedName>
</protein>
<dbReference type="Pfam" id="PF25917">
    <property type="entry name" value="BSH_RND"/>
    <property type="match status" value="1"/>
</dbReference>
<accession>A0ABS5HXE7</accession>
<keyword evidence="5" id="KW-1185">Reference proteome</keyword>
<organism evidence="4 5">
    <name type="scientific">Shewanella intestini</name>
    <dbReference type="NCBI Taxonomy" id="2017544"/>
    <lineage>
        <taxon>Bacteria</taxon>
        <taxon>Pseudomonadati</taxon>
        <taxon>Pseudomonadota</taxon>
        <taxon>Gammaproteobacteria</taxon>
        <taxon>Alteromonadales</taxon>
        <taxon>Shewanellaceae</taxon>
        <taxon>Shewanella</taxon>
    </lineage>
</organism>
<evidence type="ECO:0000256" key="1">
    <source>
        <dbReference type="ARBA" id="ARBA00009477"/>
    </source>
</evidence>
<dbReference type="PANTHER" id="PTHR30386:SF18">
    <property type="entry name" value="INNER MEMBRANE PROTEIN YIAV-RELATED"/>
    <property type="match status" value="1"/>
</dbReference>
<comment type="similarity">
    <text evidence="1">Belongs to the membrane fusion protein (MFP) (TC 8.A.1) family.</text>
</comment>
<dbReference type="SUPFAM" id="SSF111369">
    <property type="entry name" value="HlyD-like secretion proteins"/>
    <property type="match status" value="2"/>
</dbReference>
<reference evidence="4 5" key="1">
    <citation type="submission" date="2020-02" db="EMBL/GenBank/DDBJ databases">
        <title>Shewanella WXL01 sp. nov., a marine bacterium isolated from green algae in Luhuitou Fringing Reef (Northern South China Sea).</title>
        <authorList>
            <person name="Wang X."/>
        </authorList>
    </citation>
    <scope>NUCLEOTIDE SEQUENCE [LARGE SCALE GENOMIC DNA]</scope>
    <source>
        <strain evidence="4 5">MCCC 1A01895</strain>
    </source>
</reference>
<dbReference type="Proteomes" id="UP000811844">
    <property type="component" value="Unassembled WGS sequence"/>
</dbReference>
<proteinExistence type="inferred from homology"/>
<evidence type="ECO:0000256" key="2">
    <source>
        <dbReference type="SAM" id="Phobius"/>
    </source>
</evidence>
<keyword evidence="2" id="KW-0472">Membrane</keyword>
<gene>
    <name evidence="4" type="ORF">G3R48_00210</name>
</gene>
<dbReference type="InterPro" id="IPR058625">
    <property type="entry name" value="MdtA-like_BSH"/>
</dbReference>
<dbReference type="PANTHER" id="PTHR30386">
    <property type="entry name" value="MEMBRANE FUSION SUBUNIT OF EMRAB-TOLC MULTIDRUG EFFLUX PUMP"/>
    <property type="match status" value="1"/>
</dbReference>
<dbReference type="Gene3D" id="2.40.30.170">
    <property type="match status" value="1"/>
</dbReference>
<sequence>MDLLLILTYTAFCVAIFKIFNIPLTKWTVPTAILGGIALIGTLLLLMNYNHPYTKYSREYFVSVPITPAVKGIVTQVNVRPNVPVKKGEVLFRIDPIPFEAVVQQRLAALKEAEQQVPQLSAALDIATAAVNQATADKDRTESAYRRFEQGRKKGGKNSPFTELELDNKRQLFFASQARLEAAKADEIRARLAFESNIDGVNTKVAGLQAQLQEAQYNLARTVVRAPADGVVTQMALREGAMAVPLPLRPAMSFIPDEERYFAGAFWQNSLLRLKQGDEAEVILDAAPGRVFKGKVAAILPAMAEGEIQFGGNLQSSNRLFQRGRALVLIDLEDNDEEIIKRLPAGVAGQAAVYTEHFSHVSIIRKVLLRMQSWLNYLFAEGH</sequence>
<name>A0ABS5HXE7_9GAMM</name>
<keyword evidence="2" id="KW-1133">Transmembrane helix</keyword>
<dbReference type="Gene3D" id="2.40.50.100">
    <property type="match status" value="1"/>
</dbReference>